<dbReference type="InterPro" id="IPR003392">
    <property type="entry name" value="PTHD_SSD"/>
</dbReference>
<dbReference type="Proteomes" id="UP000267096">
    <property type="component" value="Unassembled WGS sequence"/>
</dbReference>
<reference evidence="9 10" key="2">
    <citation type="submission" date="2018-11" db="EMBL/GenBank/DDBJ databases">
        <authorList>
            <consortium name="Pathogen Informatics"/>
        </authorList>
    </citation>
    <scope>NUCLEOTIDE SEQUENCE [LARGE SCALE GENOMIC DNA]</scope>
</reference>
<feature type="transmembrane region" description="Helical" evidence="7">
    <location>
        <begin position="189"/>
        <end position="216"/>
    </location>
</feature>
<accession>A0A158PP72</accession>
<evidence type="ECO:0000256" key="3">
    <source>
        <dbReference type="ARBA" id="ARBA00022692"/>
    </source>
</evidence>
<evidence type="ECO:0000256" key="2">
    <source>
        <dbReference type="ARBA" id="ARBA00005585"/>
    </source>
</evidence>
<feature type="transmembrane region" description="Helical" evidence="7">
    <location>
        <begin position="411"/>
        <end position="434"/>
    </location>
</feature>
<dbReference type="OrthoDB" id="6510177at2759"/>
<keyword evidence="5 7" id="KW-0472">Membrane</keyword>
<evidence type="ECO:0000313" key="9">
    <source>
        <dbReference type="EMBL" id="VDK49286.1"/>
    </source>
</evidence>
<protein>
    <submittedName>
        <fullName evidence="11">SSD domain-containing protein</fullName>
    </submittedName>
</protein>
<sequence length="804" mass="90848">MYICFFQLLDGLTNDVYLYNSFDNTSSSFAQFCTSFCTINEPLRQFYKGSLVNSYYNDTASTINLGYPSTTVLGRTFHMDTMFFGVQIEITDGNGNIKRTSIDQLRTINGLSILDDEQMQVPNNVKDVRMIILQLRAQKPIGATKQDVENYEMQIVRYPKINFTTTSTDVVIMSPTFLKSEVVRNGLRLLPFTFSGFFIMCIFSSTTATISALYMSQMNFNKIILAIAACVCPFMACGTALGTLFWAGVRFGSILCVTPFLVLAIGVDDAFLMIHSWQRNNRRLKLFPESDQQGKLVITDVSKRMGSMLEDIGPSVTITTMTNVLAFAIGALTPTPEIRLFCIGNAAAMLIDFIYQLTFFGSVLAVITRRELEHEKEELKEKPVERKFSTSSYFSKFSLSRANMKNYMNKYCAFICNKFVSLLILGTLVIYWIISIYGILTMKAELKPGHLFSDDSDMMKIIDHRKKYITPYYTLCYVFAEDFERLPRSVGRFSTKFWLRDYEQFVEFDDVESDVQEEALSSMNSTSATANITLTASKDVRAARTNELTKFLEWPEFRYWKGFMHYHINARGEAIVDKFFFTTAAHGRELNEWSKRTTLMQQWRSIVDRYADLAVSVYDDDAKFLDLIGTMASQTIQSSIYTLICMILVCLLFIKRISAVVTATLSITSTCIGGVTVVSRLQHCLADITFPILQAAASTLICLLTLLFVPIHMSIVFVKTMVLVVTIGLIHGLIVIPVFFNVVSWFTSLLRLAVTFNNGDNISFNNNNVSASSSRKTAITQASICSAKSNREQNLNVFSNVSKN</sequence>
<dbReference type="GO" id="GO:0030659">
    <property type="term" value="C:cytoplasmic vesicle membrane"/>
    <property type="evidence" value="ECO:0007669"/>
    <property type="project" value="TreeGrafter"/>
</dbReference>
<evidence type="ECO:0000256" key="7">
    <source>
        <dbReference type="SAM" id="Phobius"/>
    </source>
</evidence>
<dbReference type="PROSITE" id="PS50156">
    <property type="entry name" value="SSD"/>
    <property type="match status" value="1"/>
</dbReference>
<dbReference type="Pfam" id="PF02460">
    <property type="entry name" value="Patched"/>
    <property type="match status" value="1"/>
</dbReference>
<feature type="transmembrane region" description="Helical" evidence="7">
    <location>
        <begin position="636"/>
        <end position="654"/>
    </location>
</feature>
<evidence type="ECO:0000259" key="8">
    <source>
        <dbReference type="PROSITE" id="PS50156"/>
    </source>
</evidence>
<feature type="transmembrane region" description="Helical" evidence="7">
    <location>
        <begin position="721"/>
        <end position="746"/>
    </location>
</feature>
<keyword evidence="3 7" id="KW-0812">Transmembrane</keyword>
<keyword evidence="4 7" id="KW-1133">Transmembrane helix</keyword>
<feature type="transmembrane region" description="Helical" evidence="7">
    <location>
        <begin position="338"/>
        <end position="367"/>
    </location>
</feature>
<evidence type="ECO:0000256" key="4">
    <source>
        <dbReference type="ARBA" id="ARBA00022989"/>
    </source>
</evidence>
<evidence type="ECO:0000256" key="5">
    <source>
        <dbReference type="ARBA" id="ARBA00023136"/>
    </source>
</evidence>
<feature type="transmembrane region" description="Helical" evidence="7">
    <location>
        <begin position="312"/>
        <end position="332"/>
    </location>
</feature>
<gene>
    <name evidence="9" type="ORF">ASIM_LOCUS13250</name>
</gene>
<dbReference type="Gene3D" id="1.20.1640.10">
    <property type="entry name" value="Multidrug efflux transporter AcrB transmembrane domain"/>
    <property type="match status" value="1"/>
</dbReference>
<evidence type="ECO:0000256" key="1">
    <source>
        <dbReference type="ARBA" id="ARBA00004141"/>
    </source>
</evidence>
<feature type="transmembrane region" description="Helical" evidence="7">
    <location>
        <begin position="661"/>
        <end position="682"/>
    </location>
</feature>
<evidence type="ECO:0000256" key="6">
    <source>
        <dbReference type="ARBA" id="ARBA00023180"/>
    </source>
</evidence>
<keyword evidence="6" id="KW-0325">Glycoprotein</keyword>
<evidence type="ECO:0000313" key="10">
    <source>
        <dbReference type="Proteomes" id="UP000267096"/>
    </source>
</evidence>
<organism evidence="11">
    <name type="scientific">Anisakis simplex</name>
    <name type="common">Herring worm</name>
    <dbReference type="NCBI Taxonomy" id="6269"/>
    <lineage>
        <taxon>Eukaryota</taxon>
        <taxon>Metazoa</taxon>
        <taxon>Ecdysozoa</taxon>
        <taxon>Nematoda</taxon>
        <taxon>Chromadorea</taxon>
        <taxon>Rhabditida</taxon>
        <taxon>Spirurina</taxon>
        <taxon>Ascaridomorpha</taxon>
        <taxon>Ascaridoidea</taxon>
        <taxon>Anisakidae</taxon>
        <taxon>Anisakis</taxon>
        <taxon>Anisakis simplex complex</taxon>
    </lineage>
</organism>
<dbReference type="WBParaSite" id="ASIM_0001382201-mRNA-1">
    <property type="protein sequence ID" value="ASIM_0001382201-mRNA-1"/>
    <property type="gene ID" value="ASIM_0001382201"/>
</dbReference>
<proteinExistence type="inferred from homology"/>
<dbReference type="GO" id="GO:0018996">
    <property type="term" value="P:molting cycle, collagen and cuticulin-based cuticle"/>
    <property type="evidence" value="ECO:0007669"/>
    <property type="project" value="TreeGrafter"/>
</dbReference>
<evidence type="ECO:0000313" key="11">
    <source>
        <dbReference type="WBParaSite" id="ASIM_0001382201-mRNA-1"/>
    </source>
</evidence>
<feature type="domain" description="SSD" evidence="8">
    <location>
        <begin position="196"/>
        <end position="366"/>
    </location>
</feature>
<dbReference type="EMBL" id="UYRR01031346">
    <property type="protein sequence ID" value="VDK49286.1"/>
    <property type="molecule type" value="Genomic_DNA"/>
</dbReference>
<dbReference type="GO" id="GO:0006897">
    <property type="term" value="P:endocytosis"/>
    <property type="evidence" value="ECO:0007669"/>
    <property type="project" value="TreeGrafter"/>
</dbReference>
<dbReference type="SUPFAM" id="SSF82866">
    <property type="entry name" value="Multidrug efflux transporter AcrB transmembrane domain"/>
    <property type="match status" value="2"/>
</dbReference>
<feature type="transmembrane region" description="Helical" evidence="7">
    <location>
        <begin position="252"/>
        <end position="274"/>
    </location>
</feature>
<dbReference type="PANTHER" id="PTHR10796:SF122">
    <property type="entry name" value="SSD DOMAIN-CONTAINING PROTEIN"/>
    <property type="match status" value="1"/>
</dbReference>
<feature type="transmembrane region" description="Helical" evidence="7">
    <location>
        <begin position="223"/>
        <end position="246"/>
    </location>
</feature>
<dbReference type="InterPro" id="IPR000731">
    <property type="entry name" value="SSD"/>
</dbReference>
<name>A0A158PP72_ANISI</name>
<dbReference type="InterPro" id="IPR051697">
    <property type="entry name" value="Patched_domain-protein"/>
</dbReference>
<dbReference type="AlphaFoldDB" id="A0A158PP72"/>
<comment type="similarity">
    <text evidence="2">Belongs to the patched family.</text>
</comment>
<keyword evidence="10" id="KW-1185">Reference proteome</keyword>
<feature type="transmembrane region" description="Helical" evidence="7">
    <location>
        <begin position="688"/>
        <end position="709"/>
    </location>
</feature>
<reference evidence="11" key="1">
    <citation type="submission" date="2016-04" db="UniProtKB">
        <authorList>
            <consortium name="WormBaseParasite"/>
        </authorList>
    </citation>
    <scope>IDENTIFICATION</scope>
</reference>
<dbReference type="PANTHER" id="PTHR10796">
    <property type="entry name" value="PATCHED-RELATED"/>
    <property type="match status" value="1"/>
</dbReference>
<dbReference type="GO" id="GO:0005886">
    <property type="term" value="C:plasma membrane"/>
    <property type="evidence" value="ECO:0007669"/>
    <property type="project" value="TreeGrafter"/>
</dbReference>
<comment type="subcellular location">
    <subcellularLocation>
        <location evidence="1">Membrane</location>
        <topology evidence="1">Multi-pass membrane protein</topology>
    </subcellularLocation>
</comment>